<organism evidence="4 5">
    <name type="scientific">Metabacillus idriensis</name>
    <dbReference type="NCBI Taxonomy" id="324768"/>
    <lineage>
        <taxon>Bacteria</taxon>
        <taxon>Bacillati</taxon>
        <taxon>Bacillota</taxon>
        <taxon>Bacilli</taxon>
        <taxon>Bacillales</taxon>
        <taxon>Bacillaceae</taxon>
        <taxon>Metabacillus</taxon>
    </lineage>
</organism>
<dbReference type="InterPro" id="IPR036452">
    <property type="entry name" value="Ribo_hydro-like"/>
</dbReference>
<comment type="caution">
    <text evidence="4">The sequence shown here is derived from an EMBL/GenBank/DDBJ whole genome shotgun (WGS) entry which is preliminary data.</text>
</comment>
<evidence type="ECO:0000256" key="1">
    <source>
        <dbReference type="ARBA" id="ARBA00022801"/>
    </source>
</evidence>
<dbReference type="PANTHER" id="PTHR12304:SF4">
    <property type="entry name" value="URIDINE NUCLEOSIDASE"/>
    <property type="match status" value="1"/>
</dbReference>
<feature type="domain" description="Inosine/uridine-preferring nucleoside hydrolase" evidence="3">
    <location>
        <begin position="4"/>
        <end position="297"/>
    </location>
</feature>
<dbReference type="Proteomes" id="UP000441585">
    <property type="component" value="Unassembled WGS sequence"/>
</dbReference>
<dbReference type="SUPFAM" id="SSF53590">
    <property type="entry name" value="Nucleoside hydrolase"/>
    <property type="match status" value="1"/>
</dbReference>
<dbReference type="GO" id="GO:0008477">
    <property type="term" value="F:purine nucleosidase activity"/>
    <property type="evidence" value="ECO:0007669"/>
    <property type="project" value="TreeGrafter"/>
</dbReference>
<dbReference type="GO" id="GO:0005829">
    <property type="term" value="C:cytosol"/>
    <property type="evidence" value="ECO:0007669"/>
    <property type="project" value="TreeGrafter"/>
</dbReference>
<dbReference type="EMBL" id="WKKF01000001">
    <property type="protein sequence ID" value="MRX52689.1"/>
    <property type="molecule type" value="Genomic_DNA"/>
</dbReference>
<dbReference type="GO" id="GO:0006152">
    <property type="term" value="P:purine nucleoside catabolic process"/>
    <property type="evidence" value="ECO:0007669"/>
    <property type="project" value="TreeGrafter"/>
</dbReference>
<keyword evidence="1 4" id="KW-0378">Hydrolase</keyword>
<evidence type="ECO:0000256" key="2">
    <source>
        <dbReference type="ARBA" id="ARBA00023295"/>
    </source>
</evidence>
<dbReference type="Pfam" id="PF01156">
    <property type="entry name" value="IU_nuc_hydro"/>
    <property type="match status" value="1"/>
</dbReference>
<sequence length="312" mass="34430">MKKILLFADPGIDDSLAIIYALLSPDIELLGIVTSYGNVSKQQATENAAYLLKLAGREDIPVIEGATFPLSGEVSVYYPEIHGQEGLGPIRPPENIEINIKPFSHIFTLIEEHGDELVIVDTGRMTSLANAFNFNLEVMQGVPEIYLMGGAFFVPGNVTPLAEANFHGDPIAVNVVLKYAKKVYITPLNVTNNAIITSEIAGYIYSISSNPYKELIPAITKYYSDAYAKLRPGRSGASIHDVFTLYYMLNKDKIYSVTNNVEVSVLDDARGLSYADFRNNQVPPGARHTIALHFQYQDFLADFIKVMSSPLQ</sequence>
<evidence type="ECO:0000259" key="3">
    <source>
        <dbReference type="Pfam" id="PF01156"/>
    </source>
</evidence>
<name>A0A6I2M3Y9_9BACI</name>
<protein>
    <submittedName>
        <fullName evidence="4">Nucleoside hydrolase</fullName>
    </submittedName>
</protein>
<dbReference type="InterPro" id="IPR023186">
    <property type="entry name" value="IUNH"/>
</dbReference>
<evidence type="ECO:0000313" key="5">
    <source>
        <dbReference type="Proteomes" id="UP000441585"/>
    </source>
</evidence>
<dbReference type="PANTHER" id="PTHR12304">
    <property type="entry name" value="INOSINE-URIDINE PREFERRING NUCLEOSIDE HYDROLASE"/>
    <property type="match status" value="1"/>
</dbReference>
<dbReference type="RefSeq" id="WP_070879228.1">
    <property type="nucleotide sequence ID" value="NZ_CAJFZX010000002.1"/>
</dbReference>
<reference evidence="4 5" key="1">
    <citation type="submission" date="2019-11" db="EMBL/GenBank/DDBJ databases">
        <title>Bacillus idriensis genome.</title>
        <authorList>
            <person name="Konopka E.N."/>
            <person name="Newman J.D."/>
        </authorList>
    </citation>
    <scope>NUCLEOTIDE SEQUENCE [LARGE SCALE GENOMIC DNA]</scope>
    <source>
        <strain evidence="4 5">DSM 19097</strain>
    </source>
</reference>
<dbReference type="InterPro" id="IPR001910">
    <property type="entry name" value="Inosine/uridine_hydrolase_dom"/>
</dbReference>
<evidence type="ECO:0000313" key="4">
    <source>
        <dbReference type="EMBL" id="MRX52689.1"/>
    </source>
</evidence>
<proteinExistence type="predicted"/>
<dbReference type="CDD" id="cd00455">
    <property type="entry name" value="nuc_hydro"/>
    <property type="match status" value="1"/>
</dbReference>
<keyword evidence="2" id="KW-0326">Glycosidase</keyword>
<keyword evidence="5" id="KW-1185">Reference proteome</keyword>
<gene>
    <name evidence="4" type="ORF">GJU41_01785</name>
</gene>
<dbReference type="AlphaFoldDB" id="A0A6I2M3Y9"/>
<dbReference type="Gene3D" id="3.90.245.10">
    <property type="entry name" value="Ribonucleoside hydrolase-like"/>
    <property type="match status" value="1"/>
</dbReference>
<accession>A0A6I2M3Y9</accession>